<dbReference type="EMBL" id="JALJOU010000040">
    <property type="protein sequence ID" value="KAK9832599.1"/>
    <property type="molecule type" value="Genomic_DNA"/>
</dbReference>
<dbReference type="GO" id="GO:0043291">
    <property type="term" value="C:RAVE complex"/>
    <property type="evidence" value="ECO:0007669"/>
    <property type="project" value="TreeGrafter"/>
</dbReference>
<evidence type="ECO:0000313" key="1">
    <source>
        <dbReference type="EMBL" id="KAK9832599.1"/>
    </source>
</evidence>
<reference evidence="1 2" key="1">
    <citation type="journal article" date="2024" name="Nat. Commun.">
        <title>Phylogenomics reveals the evolutionary origins of lichenization in chlorophyte algae.</title>
        <authorList>
            <person name="Puginier C."/>
            <person name="Libourel C."/>
            <person name="Otte J."/>
            <person name="Skaloud P."/>
            <person name="Haon M."/>
            <person name="Grisel S."/>
            <person name="Petersen M."/>
            <person name="Berrin J.G."/>
            <person name="Delaux P.M."/>
            <person name="Dal Grande F."/>
            <person name="Keller J."/>
        </authorList>
    </citation>
    <scope>NUCLEOTIDE SEQUENCE [LARGE SCALE GENOMIC DNA]</scope>
    <source>
        <strain evidence="1 2">SAG 245.80</strain>
    </source>
</reference>
<dbReference type="InterPro" id="IPR052208">
    <property type="entry name" value="DmX-like/RAVE_component"/>
</dbReference>
<organism evidence="1 2">
    <name type="scientific">Elliptochloris bilobata</name>
    <dbReference type="NCBI Taxonomy" id="381761"/>
    <lineage>
        <taxon>Eukaryota</taxon>
        <taxon>Viridiplantae</taxon>
        <taxon>Chlorophyta</taxon>
        <taxon>core chlorophytes</taxon>
        <taxon>Trebouxiophyceae</taxon>
        <taxon>Trebouxiophyceae incertae sedis</taxon>
        <taxon>Elliptochloris clade</taxon>
        <taxon>Elliptochloris</taxon>
    </lineage>
</organism>
<dbReference type="AlphaFoldDB" id="A0AAW1RFU5"/>
<dbReference type="Proteomes" id="UP001445335">
    <property type="component" value="Unassembled WGS sequence"/>
</dbReference>
<accession>A0AAW1RFU5</accession>
<dbReference type="GO" id="GO:0007035">
    <property type="term" value="P:vacuolar acidification"/>
    <property type="evidence" value="ECO:0007669"/>
    <property type="project" value="TreeGrafter"/>
</dbReference>
<keyword evidence="2" id="KW-1185">Reference proteome</keyword>
<dbReference type="PANTHER" id="PTHR13950:SF9">
    <property type="entry name" value="RABCONNECTIN-3A"/>
    <property type="match status" value="1"/>
</dbReference>
<name>A0AAW1RFU5_9CHLO</name>
<evidence type="ECO:0000313" key="2">
    <source>
        <dbReference type="Proteomes" id="UP001445335"/>
    </source>
</evidence>
<sequence>MAQAVTLRAQQTWAGPPTSPICGFWLPELPSVHFCAYGTADARVVVQQLTAGRDAEEAQGEGVAARVPQLLLELQTASGQRVATDAAQVAWAEAGGAFLLAAAAGGTLAVFSLQRYLLRLSGDAEAADGLLSAEARGGVAMHRLVGGPLNGGGPAALELLWRADAGVPQVLLSAGAHALSPAASAAAGAKVATVWGGRTGNGGMRLGAPAAGDAAEHAAVAAEELRHPAPVVSLQWSPGVLQNAVGDDGGGAALLPGSQAALLTAAADGALRVWVEVTLAPVLGTDGAAPGWQSGSAAPSSGQERLLLWAVDGLAGVVLSGRPGTAGGGSGGLRTPRAVLWGQHAGQLAWPPHQVLGARGALAAVVAVEEDAPVLHVLESRAAPCPGTQPCRGAGAGGAADVRAFRLETVEDAMALPSALQLPHPPGGPLPMRALLLHGLRPACACFAWRKRGALPQRAARQEGSVLALWELRAERTGADTLEHDTLASGAAARRGALRGWQAVAALTGGPVLACVAGAPGAGFNVLAGDAAGGVHLLALAQEPGGEAGCLICLAHLAAAHAGPVAGVAAMRGGHWLAAARWQSPARAWA</sequence>
<comment type="caution">
    <text evidence="1">The sequence shown here is derived from an EMBL/GenBank/DDBJ whole genome shotgun (WGS) entry which is preliminary data.</text>
</comment>
<evidence type="ECO:0008006" key="3">
    <source>
        <dbReference type="Google" id="ProtNLM"/>
    </source>
</evidence>
<gene>
    <name evidence="1" type="ORF">WJX81_002754</name>
</gene>
<protein>
    <recommendedName>
        <fullName evidence="3">Transcription factor IIIC 90kDa subunit N-terminal domain-containing protein</fullName>
    </recommendedName>
</protein>
<proteinExistence type="predicted"/>
<dbReference type="PANTHER" id="PTHR13950">
    <property type="entry name" value="RABCONNECTIN-RELATED"/>
    <property type="match status" value="1"/>
</dbReference>